<dbReference type="InterPro" id="IPR041164">
    <property type="entry name" value="LDcluster4"/>
</dbReference>
<dbReference type="STRING" id="447.Lboz_3467"/>
<dbReference type="OrthoDB" id="9801098at2"/>
<comment type="caution">
    <text evidence="1">The sequence shown here is derived from an EMBL/GenBank/DDBJ whole genome shotgun (WGS) entry which is preliminary data.</text>
</comment>
<dbReference type="EMBL" id="LNXU01000057">
    <property type="protein sequence ID" value="KTC67824.1"/>
    <property type="molecule type" value="Genomic_DNA"/>
</dbReference>
<dbReference type="InterPro" id="IPR005268">
    <property type="entry name" value="CHP00725"/>
</dbReference>
<reference evidence="1 2" key="1">
    <citation type="submission" date="2015-11" db="EMBL/GenBank/DDBJ databases">
        <title>Genomic analysis of 38 Legionella species identifies large and diverse effector repertoires.</title>
        <authorList>
            <person name="Burstein D."/>
            <person name="Amaro F."/>
            <person name="Zusman T."/>
            <person name="Lifshitz Z."/>
            <person name="Cohen O."/>
            <person name="Gilbert J.A."/>
            <person name="Pupko T."/>
            <person name="Shuman H.A."/>
            <person name="Segal G."/>
        </authorList>
    </citation>
    <scope>NUCLEOTIDE SEQUENCE [LARGE SCALE GENOMIC DNA]</scope>
    <source>
        <strain evidence="1 2">WIGA</strain>
    </source>
</reference>
<dbReference type="Proteomes" id="UP000054695">
    <property type="component" value="Unassembled WGS sequence"/>
</dbReference>
<dbReference type="PATRIC" id="fig|447.4.peg.3711"/>
<dbReference type="AlphaFoldDB" id="A0A0W0R9U3"/>
<dbReference type="Pfam" id="PF18306">
    <property type="entry name" value="LDcluster4"/>
    <property type="match status" value="1"/>
</dbReference>
<dbReference type="Gene3D" id="3.40.50.450">
    <property type="match status" value="1"/>
</dbReference>
<evidence type="ECO:0000313" key="2">
    <source>
        <dbReference type="Proteomes" id="UP000054695"/>
    </source>
</evidence>
<organism evidence="1 2">
    <name type="scientific">Legionella bozemanae</name>
    <name type="common">Fluoribacter bozemanae</name>
    <dbReference type="NCBI Taxonomy" id="447"/>
    <lineage>
        <taxon>Bacteria</taxon>
        <taxon>Pseudomonadati</taxon>
        <taxon>Pseudomonadota</taxon>
        <taxon>Gammaproteobacteria</taxon>
        <taxon>Legionellales</taxon>
        <taxon>Legionellaceae</taxon>
        <taxon>Legionella</taxon>
    </lineage>
</organism>
<name>A0A0W0R9U3_LEGBO</name>
<dbReference type="NCBIfam" id="TIGR00725">
    <property type="entry name" value="TIGR00725 family protein"/>
    <property type="match status" value="1"/>
</dbReference>
<dbReference type="RefSeq" id="WP_058460977.1">
    <property type="nucleotide sequence ID" value="NZ_CAAAIY010000038.1"/>
</dbReference>
<dbReference type="GO" id="GO:0005829">
    <property type="term" value="C:cytosol"/>
    <property type="evidence" value="ECO:0007669"/>
    <property type="project" value="TreeGrafter"/>
</dbReference>
<dbReference type="InterPro" id="IPR052341">
    <property type="entry name" value="LOG_family_nucleotidases"/>
</dbReference>
<dbReference type="PANTHER" id="PTHR43393:SF3">
    <property type="entry name" value="LYSINE DECARBOXYLASE-LIKE PROTEIN"/>
    <property type="match status" value="1"/>
</dbReference>
<evidence type="ECO:0000313" key="1">
    <source>
        <dbReference type="EMBL" id="KTC67824.1"/>
    </source>
</evidence>
<keyword evidence="2" id="KW-1185">Reference proteome</keyword>
<sequence>MFYDPKTNNFYLSSNKIFDMDTFNWVEVNELPDTLEICTYEGAVKKLQNSSNKIKQPIGVIGANMPEEDQYQKAFEIGRELSNLGLMVICGGRKGVMEAVCKGVRENNGISIGLLPEYTIESANQYVSIPLATGIGFARNALIASSSFCLIAIGGGNGTLSEVAYGLQFGKKVFSISCNLNVDELVKCNDVKTIVESICKLIFKLL</sequence>
<dbReference type="SUPFAM" id="SSF102405">
    <property type="entry name" value="MCP/YpsA-like"/>
    <property type="match status" value="1"/>
</dbReference>
<protein>
    <submittedName>
        <fullName evidence="1">DNA recombination-mediator protein A</fullName>
    </submittedName>
</protein>
<accession>A0A0W0R9U3</accession>
<dbReference type="PANTHER" id="PTHR43393">
    <property type="entry name" value="CYTOKININ RIBOSIDE 5'-MONOPHOSPHATE PHOSPHORIBOHYDROLASE"/>
    <property type="match status" value="1"/>
</dbReference>
<proteinExistence type="predicted"/>
<gene>
    <name evidence="1" type="ORF">Lboz_3467</name>
</gene>